<protein>
    <submittedName>
        <fullName evidence="3">FMN-binding protein</fullName>
    </submittedName>
</protein>
<organism evidence="3 4">
    <name type="scientific">Paenibacillus baimaensis</name>
    <dbReference type="NCBI Taxonomy" id="2982185"/>
    <lineage>
        <taxon>Bacteria</taxon>
        <taxon>Bacillati</taxon>
        <taxon>Bacillota</taxon>
        <taxon>Bacilli</taxon>
        <taxon>Bacillales</taxon>
        <taxon>Paenibacillaceae</taxon>
        <taxon>Paenibacillus</taxon>
    </lineage>
</organism>
<dbReference type="Gene3D" id="3.90.1010.20">
    <property type="match status" value="1"/>
</dbReference>
<dbReference type="EMBL" id="JAOQIO010000124">
    <property type="protein sequence ID" value="MCU6797736.1"/>
    <property type="molecule type" value="Genomic_DNA"/>
</dbReference>
<evidence type="ECO:0000313" key="3">
    <source>
        <dbReference type="EMBL" id="MCU6797736.1"/>
    </source>
</evidence>
<comment type="caution">
    <text evidence="3">The sequence shown here is derived from an EMBL/GenBank/DDBJ whole genome shotgun (WGS) entry which is preliminary data.</text>
</comment>
<keyword evidence="4" id="KW-1185">Reference proteome</keyword>
<feature type="region of interest" description="Disordered" evidence="1">
    <location>
        <begin position="37"/>
        <end position="98"/>
    </location>
</feature>
<accession>A0ABT2UUG2</accession>
<evidence type="ECO:0000256" key="1">
    <source>
        <dbReference type="SAM" id="MobiDB-lite"/>
    </source>
</evidence>
<dbReference type="InterPro" id="IPR007329">
    <property type="entry name" value="FMN-bd"/>
</dbReference>
<dbReference type="RefSeq" id="WP_262688464.1">
    <property type="nucleotide sequence ID" value="NZ_JAOQIO010000124.1"/>
</dbReference>
<sequence>MAIIGKKLIALCSTAIGIVYAAGYVVTEPQSLQAMHPTESVMTSATSSSSSSSEQVRPIDRQQRHSSSNSNSSPKPSTPTAVQPSGTNAKYKDGSYTGSGTNRFGTVEVAVTIQKGSIANVEITRSATRYPVTYIESLPQQVIDKQSSNIDTVSRATNSSKDFIEAVQQALNKAQQLS</sequence>
<evidence type="ECO:0000313" key="4">
    <source>
        <dbReference type="Proteomes" id="UP001652445"/>
    </source>
</evidence>
<evidence type="ECO:0000259" key="2">
    <source>
        <dbReference type="SMART" id="SM00900"/>
    </source>
</evidence>
<feature type="domain" description="FMN-binding" evidence="2">
    <location>
        <begin position="103"/>
        <end position="174"/>
    </location>
</feature>
<name>A0ABT2UUG2_9BACL</name>
<dbReference type="SMART" id="SM00900">
    <property type="entry name" value="FMN_bind"/>
    <property type="match status" value="1"/>
</dbReference>
<gene>
    <name evidence="3" type="ORF">OB236_37005</name>
</gene>
<dbReference type="Proteomes" id="UP001652445">
    <property type="component" value="Unassembled WGS sequence"/>
</dbReference>
<reference evidence="3 4" key="1">
    <citation type="submission" date="2022-09" db="EMBL/GenBank/DDBJ databases">
        <authorList>
            <person name="Han X.L."/>
            <person name="Wang Q."/>
            <person name="Lu T."/>
        </authorList>
    </citation>
    <scope>NUCLEOTIDE SEQUENCE [LARGE SCALE GENOMIC DNA]</scope>
    <source>
        <strain evidence="3 4">WQ 127069</strain>
    </source>
</reference>
<dbReference type="Pfam" id="PF04205">
    <property type="entry name" value="FMN_bind"/>
    <property type="match status" value="1"/>
</dbReference>
<feature type="compositionally biased region" description="Low complexity" evidence="1">
    <location>
        <begin position="66"/>
        <end position="80"/>
    </location>
</feature>
<proteinExistence type="predicted"/>